<evidence type="ECO:0000256" key="5">
    <source>
        <dbReference type="ARBA" id="ARBA00023315"/>
    </source>
</evidence>
<name>K0BB94_9ARCH</name>
<comment type="similarity">
    <text evidence="2">Belongs to the acetyltransferase family. GNA1 subfamily.</text>
</comment>
<gene>
    <name evidence="10" type="ORF">NSED_02720</name>
</gene>
<dbReference type="InterPro" id="IPR000182">
    <property type="entry name" value="GNAT_dom"/>
</dbReference>
<feature type="domain" description="N-acetyltransferase" evidence="9">
    <location>
        <begin position="7"/>
        <end position="148"/>
    </location>
</feature>
<dbReference type="InterPro" id="IPR039143">
    <property type="entry name" value="GNPNAT1-like"/>
</dbReference>
<evidence type="ECO:0000259" key="9">
    <source>
        <dbReference type="PROSITE" id="PS51186"/>
    </source>
</evidence>
<dbReference type="HOGENOM" id="CLU_072095_3_0_2"/>
<evidence type="ECO:0000313" key="10">
    <source>
        <dbReference type="EMBL" id="AFS82352.1"/>
    </source>
</evidence>
<dbReference type="SUPFAM" id="SSF55729">
    <property type="entry name" value="Acyl-CoA N-acyltransferases (Nat)"/>
    <property type="match status" value="1"/>
</dbReference>
<dbReference type="eggNOG" id="arCOG00826">
    <property type="taxonomic scope" value="Archaea"/>
</dbReference>
<dbReference type="PROSITE" id="PS51186">
    <property type="entry name" value="GNAT"/>
    <property type="match status" value="1"/>
</dbReference>
<keyword evidence="4 10" id="KW-0808">Transferase</keyword>
<accession>K0BB94</accession>
<dbReference type="PATRIC" id="fig|1229909.8.peg.573"/>
<evidence type="ECO:0000256" key="1">
    <source>
        <dbReference type="ARBA" id="ARBA00004832"/>
    </source>
</evidence>
<dbReference type="FunFam" id="3.40.630.30:FF:000105">
    <property type="entry name" value="Glucosamine 6-phosphate N-acetyltransferase"/>
    <property type="match status" value="1"/>
</dbReference>
<protein>
    <recommendedName>
        <fullName evidence="3">glucosamine-phosphate N-acetyltransferase</fullName>
        <ecNumber evidence="3">2.3.1.4</ecNumber>
    </recommendedName>
    <alternativeName>
        <fullName evidence="6">Phosphoglucosamine acetylase</fullName>
    </alternativeName>
    <alternativeName>
        <fullName evidence="7">Phosphoglucosamine transacetylase</fullName>
    </alternativeName>
</protein>
<dbReference type="EMBL" id="CP003843">
    <property type="protein sequence ID" value="AFS82352.1"/>
    <property type="molecule type" value="Genomic_DNA"/>
</dbReference>
<evidence type="ECO:0000256" key="6">
    <source>
        <dbReference type="ARBA" id="ARBA00030011"/>
    </source>
</evidence>
<evidence type="ECO:0000256" key="3">
    <source>
        <dbReference type="ARBA" id="ARBA00012703"/>
    </source>
</evidence>
<comment type="pathway">
    <text evidence="1">Nucleotide-sugar biosynthesis; UDP-N-acetyl-alpha-D-glucosamine biosynthesis; N-acetyl-alpha-D-glucosamine 1-phosphate from alpha-D-glucosamine 6-phosphate (route I): step 1/2.</text>
</comment>
<dbReference type="CDD" id="cd04301">
    <property type="entry name" value="NAT_SF"/>
    <property type="match status" value="1"/>
</dbReference>
<dbReference type="Pfam" id="PF00583">
    <property type="entry name" value="Acetyltransf_1"/>
    <property type="match status" value="1"/>
</dbReference>
<evidence type="ECO:0000256" key="2">
    <source>
        <dbReference type="ARBA" id="ARBA00006048"/>
    </source>
</evidence>
<proteinExistence type="inferred from homology"/>
<dbReference type="PANTHER" id="PTHR13355">
    <property type="entry name" value="GLUCOSAMINE 6-PHOSPHATE N-ACETYLTRANSFERASE"/>
    <property type="match status" value="1"/>
</dbReference>
<keyword evidence="11" id="KW-1185">Reference proteome</keyword>
<dbReference type="Proteomes" id="UP000006100">
    <property type="component" value="Chromosome"/>
</dbReference>
<dbReference type="PANTHER" id="PTHR13355:SF11">
    <property type="entry name" value="GLUCOSAMINE 6-PHOSPHATE N-ACETYLTRANSFERASE"/>
    <property type="match status" value="1"/>
</dbReference>
<dbReference type="Gene3D" id="3.40.630.30">
    <property type="match status" value="1"/>
</dbReference>
<sequence>MTKMSEPIIRELKEEDLWNGFLKSLDTLKEASTIDKAKANTIFKKINSNPDHIIAVAEVDGKIVGSTTLLIESKFIHNGGLVGHIEDVVVDKDYQGQKIGEKIMKFLIEISKNRGCYKTILDCTDDVKPFYEKLGFRQVANELRLDNI</sequence>
<evidence type="ECO:0000313" key="11">
    <source>
        <dbReference type="Proteomes" id="UP000006100"/>
    </source>
</evidence>
<dbReference type="KEGG" id="nir:NSED_02720"/>
<evidence type="ECO:0000256" key="7">
    <source>
        <dbReference type="ARBA" id="ARBA00030832"/>
    </source>
</evidence>
<reference evidence="10 11" key="1">
    <citation type="journal article" date="2012" name="J. Bacteriol.">
        <title>Draft Genome Sequence of an Ammonia-Oxidizing Archaeon, "Candidatus Nitrosopumilus sediminis" AR2, from Svalbard in the Arctic Circle.</title>
        <authorList>
            <person name="Park S.J."/>
            <person name="Kim J.G."/>
            <person name="Jung M.Y."/>
            <person name="Kim S.J."/>
            <person name="Cha I.T."/>
            <person name="Ghai R."/>
            <person name="Martin-Cuadrado A.B."/>
            <person name="Rodriguez-Valera F."/>
            <person name="Rhee S.K."/>
        </authorList>
    </citation>
    <scope>NUCLEOTIDE SEQUENCE [LARGE SCALE GENOMIC DNA]</scope>
    <source>
        <strain evidence="10 11">AR2</strain>
    </source>
</reference>
<comment type="catalytic activity">
    <reaction evidence="8">
        <text>D-glucosamine 6-phosphate + acetyl-CoA = N-acetyl-D-glucosamine 6-phosphate + CoA + H(+)</text>
        <dbReference type="Rhea" id="RHEA:10292"/>
        <dbReference type="ChEBI" id="CHEBI:15378"/>
        <dbReference type="ChEBI" id="CHEBI:57287"/>
        <dbReference type="ChEBI" id="CHEBI:57288"/>
        <dbReference type="ChEBI" id="CHEBI:57513"/>
        <dbReference type="ChEBI" id="CHEBI:58725"/>
        <dbReference type="EC" id="2.3.1.4"/>
    </reaction>
</comment>
<dbReference type="AlphaFoldDB" id="K0BB94"/>
<organism evidence="10 11">
    <name type="scientific">Candidatus Nitrosopumilus sediminis</name>
    <dbReference type="NCBI Taxonomy" id="1229909"/>
    <lineage>
        <taxon>Archaea</taxon>
        <taxon>Nitrososphaerota</taxon>
        <taxon>Nitrososphaeria</taxon>
        <taxon>Nitrosopumilales</taxon>
        <taxon>Nitrosopumilaceae</taxon>
        <taxon>Nitrosopumilus</taxon>
    </lineage>
</organism>
<dbReference type="EC" id="2.3.1.4" evidence="3"/>
<keyword evidence="5" id="KW-0012">Acyltransferase</keyword>
<dbReference type="GO" id="GO:0004343">
    <property type="term" value="F:glucosamine 6-phosphate N-acetyltransferase activity"/>
    <property type="evidence" value="ECO:0007669"/>
    <property type="project" value="UniProtKB-EC"/>
</dbReference>
<dbReference type="InterPro" id="IPR016181">
    <property type="entry name" value="Acyl_CoA_acyltransferase"/>
</dbReference>
<evidence type="ECO:0000256" key="4">
    <source>
        <dbReference type="ARBA" id="ARBA00022679"/>
    </source>
</evidence>
<dbReference type="STRING" id="1229909.NSED_02720"/>
<evidence type="ECO:0000256" key="8">
    <source>
        <dbReference type="ARBA" id="ARBA00048964"/>
    </source>
</evidence>